<dbReference type="Proteomes" id="UP000658720">
    <property type="component" value="Unassembled WGS sequence"/>
</dbReference>
<dbReference type="InterPro" id="IPR050194">
    <property type="entry name" value="Glycosyltransferase_grp1"/>
</dbReference>
<name>A0ABR9VRU1_9SYNC</name>
<gene>
    <name evidence="2" type="ORF">IQ217_09495</name>
</gene>
<proteinExistence type="predicted"/>
<dbReference type="RefSeq" id="WP_194019752.1">
    <property type="nucleotide sequence ID" value="NZ_JADEVV010000023.1"/>
</dbReference>
<dbReference type="PANTHER" id="PTHR45947:SF3">
    <property type="entry name" value="SULFOQUINOVOSYL TRANSFERASE SQD2"/>
    <property type="match status" value="1"/>
</dbReference>
<comment type="caution">
    <text evidence="2">The sequence shown here is derived from an EMBL/GenBank/DDBJ whole genome shotgun (WGS) entry which is preliminary data.</text>
</comment>
<evidence type="ECO:0000313" key="3">
    <source>
        <dbReference type="Proteomes" id="UP000658720"/>
    </source>
</evidence>
<dbReference type="SUPFAM" id="SSF53756">
    <property type="entry name" value="UDP-Glycosyltransferase/glycogen phosphorylase"/>
    <property type="match status" value="1"/>
</dbReference>
<dbReference type="PANTHER" id="PTHR45947">
    <property type="entry name" value="SULFOQUINOVOSYL TRANSFERASE SQD2"/>
    <property type="match status" value="1"/>
</dbReference>
<sequence length="378" mass="43357">MNNLKLSLLYTNYGPYHFARLEAFHELCCQKGWQAIGVEFARVERTYDWRANFDKLPCEFVCLNPDGVLEEIPFLKLVRQVFTCLYKLNPDVVIVAGYFDPGMLAALFWAKVHRKKVICLSESKDDDFLRIQWKEFVKKTIISNYDAAFVAGKPHARYFHKLGFDKNAIFCGHNAVDNKVYHPDDIAKLPHPLLNISYFLSINRFVPKKNLITLIKAYAKYYETVPENAWHLVLCGDGEMRLEIEALIDKLHLTNVIHLTGFLQQHDLLPYFAHAQSFVHASTTEQWGLVVNEAMASSLPVLVSNRCGCFEDLIIEGVNGFGFNPENQEQLTELMLKMSSGEINLKTMGQLSLEHIQKYSPDYFAHGLQQAIEYALSH</sequence>
<feature type="domain" description="Glycosyl transferase family 1" evidence="1">
    <location>
        <begin position="198"/>
        <end position="348"/>
    </location>
</feature>
<protein>
    <submittedName>
        <fullName evidence="2">Glycosyltransferase</fullName>
    </submittedName>
</protein>
<dbReference type="CDD" id="cd03801">
    <property type="entry name" value="GT4_PimA-like"/>
    <property type="match status" value="1"/>
</dbReference>
<reference evidence="2 3" key="1">
    <citation type="submission" date="2020-10" db="EMBL/GenBank/DDBJ databases">
        <authorList>
            <person name="Castelo-Branco R."/>
            <person name="Eusebio N."/>
            <person name="Adriana R."/>
            <person name="Vieira A."/>
            <person name="Brugerolle De Fraissinette N."/>
            <person name="Rezende De Castro R."/>
            <person name="Schneider M.P."/>
            <person name="Vasconcelos V."/>
            <person name="Leao P.N."/>
        </authorList>
    </citation>
    <scope>NUCLEOTIDE SEQUENCE [LARGE SCALE GENOMIC DNA]</scope>
    <source>
        <strain evidence="2 3">LEGE 00031</strain>
    </source>
</reference>
<dbReference type="Pfam" id="PF00534">
    <property type="entry name" value="Glycos_transf_1"/>
    <property type="match status" value="1"/>
</dbReference>
<dbReference type="Gene3D" id="3.40.50.2000">
    <property type="entry name" value="Glycogen Phosphorylase B"/>
    <property type="match status" value="2"/>
</dbReference>
<evidence type="ECO:0000259" key="1">
    <source>
        <dbReference type="Pfam" id="PF00534"/>
    </source>
</evidence>
<dbReference type="EMBL" id="JADEVV010000023">
    <property type="protein sequence ID" value="MBE9254071.1"/>
    <property type="molecule type" value="Genomic_DNA"/>
</dbReference>
<organism evidence="2 3">
    <name type="scientific">Synechocystis salina LEGE 00031</name>
    <dbReference type="NCBI Taxonomy" id="1828736"/>
    <lineage>
        <taxon>Bacteria</taxon>
        <taxon>Bacillati</taxon>
        <taxon>Cyanobacteriota</taxon>
        <taxon>Cyanophyceae</taxon>
        <taxon>Synechococcales</taxon>
        <taxon>Merismopediaceae</taxon>
        <taxon>Synechocystis</taxon>
    </lineage>
</organism>
<evidence type="ECO:0000313" key="2">
    <source>
        <dbReference type="EMBL" id="MBE9254071.1"/>
    </source>
</evidence>
<keyword evidence="3" id="KW-1185">Reference proteome</keyword>
<accession>A0ABR9VRU1</accession>
<dbReference type="InterPro" id="IPR001296">
    <property type="entry name" value="Glyco_trans_1"/>
</dbReference>